<dbReference type="eggNOG" id="ENOG5031J7D">
    <property type="taxonomic scope" value="Bacteria"/>
</dbReference>
<organism evidence="2 3">
    <name type="scientific">Streptantibioticus cattleyicolor (strain ATCC 35852 / DSM 46488 / JCM 4925 / NBRC 14057 / NRRL 8057)</name>
    <name type="common">Streptomyces cattleya</name>
    <dbReference type="NCBI Taxonomy" id="1003195"/>
    <lineage>
        <taxon>Bacteria</taxon>
        <taxon>Bacillati</taxon>
        <taxon>Actinomycetota</taxon>
        <taxon>Actinomycetes</taxon>
        <taxon>Kitasatosporales</taxon>
        <taxon>Streptomycetaceae</taxon>
        <taxon>Streptantibioticus</taxon>
    </lineage>
</organism>
<feature type="signal peptide" evidence="1">
    <location>
        <begin position="1"/>
        <end position="28"/>
    </location>
</feature>
<sequence length="83" mass="8611">MRGGFAKAVAAAAMGAALLVPLAGQAQAAPARSACAHHTTGTCAPWVKHPRGATAKCKDGTFSFSAHFSGTCSHHRGVRYWFK</sequence>
<protein>
    <recommendedName>
        <fullName evidence="4">DUF3761 domain-containing protein</fullName>
    </recommendedName>
</protein>
<keyword evidence="3" id="KW-1185">Reference proteome</keyword>
<accession>G8WPY1</accession>
<dbReference type="KEGG" id="scy:SCATT_11100"/>
<evidence type="ECO:0000313" key="3">
    <source>
        <dbReference type="Proteomes" id="UP000007842"/>
    </source>
</evidence>
<name>G8WPY1_STREN</name>
<keyword evidence="1" id="KW-0732">Signal</keyword>
<evidence type="ECO:0008006" key="4">
    <source>
        <dbReference type="Google" id="ProtNLM"/>
    </source>
</evidence>
<dbReference type="HOGENOM" id="CLU_188480_0_0_11"/>
<gene>
    <name evidence="2" type="ordered locus">SCATT_11100</name>
</gene>
<reference evidence="3" key="1">
    <citation type="submission" date="2011-12" db="EMBL/GenBank/DDBJ databases">
        <title>Complete genome sequence of Streptomyces cattleya strain DSM 46488.</title>
        <authorList>
            <person name="Ou H.-Y."/>
            <person name="Li P."/>
            <person name="Zhao C."/>
            <person name="O'Hagan D."/>
            <person name="Deng Z."/>
        </authorList>
    </citation>
    <scope>NUCLEOTIDE SEQUENCE [LARGE SCALE GENOMIC DNA]</scope>
    <source>
        <strain evidence="3">ATCC 35852 / DSM 46488 / JCM 4925 / NBRC 14057 / NRRL 8057</strain>
    </source>
</reference>
<dbReference type="PATRIC" id="fig|1003195.29.peg.1120"/>
<dbReference type="Pfam" id="PF12587">
    <property type="entry name" value="DUF3761"/>
    <property type="match status" value="1"/>
</dbReference>
<dbReference type="EMBL" id="CP003219">
    <property type="protein sequence ID" value="AEW93481.1"/>
    <property type="molecule type" value="Genomic_DNA"/>
</dbReference>
<dbReference type="Proteomes" id="UP000007842">
    <property type="component" value="Chromosome"/>
</dbReference>
<evidence type="ECO:0000313" key="2">
    <source>
        <dbReference type="EMBL" id="AEW93481.1"/>
    </source>
</evidence>
<feature type="chain" id="PRO_5003518532" description="DUF3761 domain-containing protein" evidence="1">
    <location>
        <begin position="29"/>
        <end position="83"/>
    </location>
</feature>
<dbReference type="InterPro" id="IPR022236">
    <property type="entry name" value="DUF3761"/>
</dbReference>
<dbReference type="AlphaFoldDB" id="G8WPY1"/>
<evidence type="ECO:0000256" key="1">
    <source>
        <dbReference type="SAM" id="SignalP"/>
    </source>
</evidence>
<proteinExistence type="predicted"/>